<dbReference type="Pfam" id="PF02714">
    <property type="entry name" value="RSN1_7TM"/>
    <property type="match status" value="1"/>
</dbReference>
<feature type="region of interest" description="Disordered" evidence="1">
    <location>
        <begin position="425"/>
        <end position="464"/>
    </location>
</feature>
<feature type="transmembrane region" description="Helical" evidence="2">
    <location>
        <begin position="1131"/>
        <end position="1151"/>
    </location>
</feature>
<keyword evidence="2" id="KW-0472">Membrane</keyword>
<feature type="transmembrane region" description="Helical" evidence="2">
    <location>
        <begin position="341"/>
        <end position="361"/>
    </location>
</feature>
<feature type="transmembrane region" description="Helical" evidence="2">
    <location>
        <begin position="1192"/>
        <end position="1213"/>
    </location>
</feature>
<evidence type="ECO:0000259" key="3">
    <source>
        <dbReference type="Pfam" id="PF02714"/>
    </source>
</evidence>
<feature type="transmembrane region" description="Helical" evidence="2">
    <location>
        <begin position="1163"/>
        <end position="1186"/>
    </location>
</feature>
<dbReference type="Proteomes" id="UP000054097">
    <property type="component" value="Unassembled WGS sequence"/>
</dbReference>
<name>A0A0C3AWG4_SERVB</name>
<feature type="transmembrane region" description="Helical" evidence="2">
    <location>
        <begin position="961"/>
        <end position="987"/>
    </location>
</feature>
<feature type="transmembrane region" description="Helical" evidence="2">
    <location>
        <begin position="1008"/>
        <end position="1029"/>
    </location>
</feature>
<dbReference type="EMBL" id="KN824291">
    <property type="protein sequence ID" value="KIM28865.1"/>
    <property type="molecule type" value="Genomic_DNA"/>
</dbReference>
<feature type="region of interest" description="Disordered" evidence="1">
    <location>
        <begin position="706"/>
        <end position="754"/>
    </location>
</feature>
<feature type="compositionally biased region" description="Low complexity" evidence="1">
    <location>
        <begin position="75"/>
        <end position="96"/>
    </location>
</feature>
<protein>
    <recommendedName>
        <fullName evidence="3">CSC1/OSCA1-like 7TM region domain-containing protein</fullName>
    </recommendedName>
</protein>
<feature type="transmembrane region" description="Helical" evidence="2">
    <location>
        <begin position="914"/>
        <end position="941"/>
    </location>
</feature>
<dbReference type="PANTHER" id="PTHR13018:SF5">
    <property type="entry name" value="RE44586P"/>
    <property type="match status" value="1"/>
</dbReference>
<dbReference type="STRING" id="933852.A0A0C3AWG4"/>
<gene>
    <name evidence="4" type="ORF">M408DRAFT_16235</name>
</gene>
<dbReference type="HOGENOM" id="CLU_005496_0_0_1"/>
<accession>A0A0C3AWG4</accession>
<feature type="transmembrane region" description="Helical" evidence="2">
    <location>
        <begin position="144"/>
        <end position="168"/>
    </location>
</feature>
<organism evidence="4 5">
    <name type="scientific">Serendipita vermifera MAFF 305830</name>
    <dbReference type="NCBI Taxonomy" id="933852"/>
    <lineage>
        <taxon>Eukaryota</taxon>
        <taxon>Fungi</taxon>
        <taxon>Dikarya</taxon>
        <taxon>Basidiomycota</taxon>
        <taxon>Agaricomycotina</taxon>
        <taxon>Agaricomycetes</taxon>
        <taxon>Sebacinales</taxon>
        <taxon>Serendipitaceae</taxon>
        <taxon>Serendipita</taxon>
    </lineage>
</organism>
<feature type="region of interest" description="Disordered" evidence="1">
    <location>
        <begin position="75"/>
        <end position="99"/>
    </location>
</feature>
<dbReference type="OrthoDB" id="2591106at2759"/>
<evidence type="ECO:0000256" key="1">
    <source>
        <dbReference type="SAM" id="MobiDB-lite"/>
    </source>
</evidence>
<evidence type="ECO:0000256" key="2">
    <source>
        <dbReference type="SAM" id="Phobius"/>
    </source>
</evidence>
<feature type="region of interest" description="Disordered" evidence="1">
    <location>
        <begin position="1247"/>
        <end position="1275"/>
    </location>
</feature>
<evidence type="ECO:0000313" key="5">
    <source>
        <dbReference type="Proteomes" id="UP000054097"/>
    </source>
</evidence>
<dbReference type="GO" id="GO:0005227">
    <property type="term" value="F:calcium-activated cation channel activity"/>
    <property type="evidence" value="ECO:0007669"/>
    <property type="project" value="InterPro"/>
</dbReference>
<feature type="region of interest" description="Disordered" evidence="1">
    <location>
        <begin position="769"/>
        <end position="810"/>
    </location>
</feature>
<dbReference type="PANTHER" id="PTHR13018">
    <property type="entry name" value="PROBABLE MEMBRANE PROTEIN DUF221-RELATED"/>
    <property type="match status" value="1"/>
</dbReference>
<feature type="domain" description="CSC1/OSCA1-like 7TM region" evidence="3">
    <location>
        <begin position="939"/>
        <end position="1183"/>
    </location>
</feature>
<keyword evidence="5" id="KW-1185">Reference proteome</keyword>
<dbReference type="InterPro" id="IPR045122">
    <property type="entry name" value="Csc1-like"/>
</dbReference>
<dbReference type="GO" id="GO:0005886">
    <property type="term" value="C:plasma membrane"/>
    <property type="evidence" value="ECO:0007669"/>
    <property type="project" value="TreeGrafter"/>
</dbReference>
<evidence type="ECO:0000313" key="4">
    <source>
        <dbReference type="EMBL" id="KIM28865.1"/>
    </source>
</evidence>
<feature type="region of interest" description="Disordered" evidence="1">
    <location>
        <begin position="560"/>
        <end position="608"/>
    </location>
</feature>
<feature type="transmembrane region" description="Helical" evidence="2">
    <location>
        <begin position="1049"/>
        <end position="1072"/>
    </location>
</feature>
<feature type="transmembrane region" description="Helical" evidence="2">
    <location>
        <begin position="1105"/>
        <end position="1125"/>
    </location>
</feature>
<reference evidence="5" key="2">
    <citation type="submission" date="2015-01" db="EMBL/GenBank/DDBJ databases">
        <title>Evolutionary Origins and Diversification of the Mycorrhizal Mutualists.</title>
        <authorList>
            <consortium name="DOE Joint Genome Institute"/>
            <consortium name="Mycorrhizal Genomics Consortium"/>
            <person name="Kohler A."/>
            <person name="Kuo A."/>
            <person name="Nagy L.G."/>
            <person name="Floudas D."/>
            <person name="Copeland A."/>
            <person name="Barry K.W."/>
            <person name="Cichocki N."/>
            <person name="Veneault-Fourrey C."/>
            <person name="LaButti K."/>
            <person name="Lindquist E.A."/>
            <person name="Lipzen A."/>
            <person name="Lundell T."/>
            <person name="Morin E."/>
            <person name="Murat C."/>
            <person name="Riley R."/>
            <person name="Ohm R."/>
            <person name="Sun H."/>
            <person name="Tunlid A."/>
            <person name="Henrissat B."/>
            <person name="Grigoriev I.V."/>
            <person name="Hibbett D.S."/>
            <person name="Martin F."/>
        </authorList>
    </citation>
    <scope>NUCLEOTIDE SEQUENCE [LARGE SCALE GENOMIC DNA]</scope>
    <source>
        <strain evidence="5">MAFF 305830</strain>
    </source>
</reference>
<feature type="transmembrane region" description="Helical" evidence="2">
    <location>
        <begin position="250"/>
        <end position="273"/>
    </location>
</feature>
<keyword evidence="2" id="KW-0812">Transmembrane</keyword>
<feature type="region of interest" description="Disordered" evidence="1">
    <location>
        <begin position="527"/>
        <end position="547"/>
    </location>
</feature>
<sequence>MGSTWEPLHHQKRHSEFWSSSISSLSLASLASLSSLSTQSVGPSNTGDVSTITGGIATITSTYTSDGSTIVSTFTTTSAPSNTSPTSTPDTSGSLSQSNNGPDSLISSLYAPSSSLSAAPTPTQFQVGAVDQAVCAGQGLDTQAIGVLTTLIFSAAVGFIIWAIFAILRPRVRALYGCREWFLSPGLRPPALSNGLFAFLHPPVPLVPSLASTSDMDDAREARVNPQPGQAVSDPAQLFASDEQLAQRTLWIVFLICLVWSIIALAVALPIYLVNTPCLPNSGPETQYGGRYGTLNDLSLLRLLRMLDDGQINGASQGKIFWKRLLDQNGKDLAPDANGRLIAICVIMIVLGILPILWKLWKEFTALAAYYKAWDEGRCERYEIGYLSAGTGNSILLGNRGGAWGWRGWGEGKVKAFFRKAGLGGGSGLRPGPKAPAGDDADMPSSGRRRRNQPSPDSIEEKADAEVNVTSVFSVGDTTRLARLIDERDIILDNLEVAETRYISSFQPITPSPSPSLRSTLPLPAVPGSSATHPVEGHNPSDPHRGFLSTLTRRRGSVRPISMTSTSSDPLRDLKNQISRPRPLKGSYARSRKGYTPVMTGPTYPPNLSQDFSTTKGKGRPMPSMKTQTKTPTTYLAPSQYYKLNGVKGVSGGKLGSESEIQNAGRSRDGLNRAGTGTKFIENTRDSTVMGKLPLGTHMMVDEQGVLSPADPTLGPNHPAQDTTLSGNAADEENARRGEEPTASTFNADRTIPEDQEMVFVDDASEIPHDQYANPSRARPRPPKQANTAASRDTFPMRPGKGLAANTEEDPPHLRLQAQQPFHRPITGLDHDALGAIYTEIRHWRGELKAINKEIADVQETDFQDLAEGRNIKGWILVGKGLRFLPGIEMIEGRSKEDIRWDELQRSGGVWSDIAFWIAVCVIGLLLGAGLLACAGLAISTNPDVVHYLPFLSPVVSHNNIPSGLATGLAPAVGATIFVALAMFGIHRAASHSGAVSITVVRIKAFKAVFWVIVIVAGMWLVAAGSLLFGAGALDRQQGASTSVANGSIATALLLLLIIINVAIIVPGLLLLQPVRLWKMHKRKRRAITPRQEFRAMYPKMYNPVYAMGCCILGIVFVSAFALLFPLIGPAVLLLVFLTLIAHRFLIGYVYGRTDSGQTGGLLQLWVLRRFATMLALQPLVMGLVVLSRQKWVLGGIMIGTAVMIIILVEWYCTSKLKKPGVDSLSPVTRDALEAFARSARPAGRFGGFGTSEKASGAGSDSDRQGKDRHKRNGSISSVLDMMSITLAVMPGTRKNRPPVPLPTEHLDDLIATERAARTHPNAPPHLPPLNFVDHAEEMSGILYPPELTAPPPVIWLPNDSAGIARSEAYDLQHYHHLSTVIDVRAATDVSPRHSSEARRGQTRPH</sequence>
<dbReference type="InterPro" id="IPR003864">
    <property type="entry name" value="CSC1/OSCA1-like_7TM"/>
</dbReference>
<proteinExistence type="predicted"/>
<feature type="compositionally biased region" description="Basic and acidic residues" evidence="1">
    <location>
        <begin position="535"/>
        <end position="545"/>
    </location>
</feature>
<keyword evidence="2" id="KW-1133">Transmembrane helix</keyword>
<reference evidence="4 5" key="1">
    <citation type="submission" date="2014-04" db="EMBL/GenBank/DDBJ databases">
        <authorList>
            <consortium name="DOE Joint Genome Institute"/>
            <person name="Kuo A."/>
            <person name="Zuccaro A."/>
            <person name="Kohler A."/>
            <person name="Nagy L.G."/>
            <person name="Floudas D."/>
            <person name="Copeland A."/>
            <person name="Barry K.W."/>
            <person name="Cichocki N."/>
            <person name="Veneault-Fourrey C."/>
            <person name="LaButti K."/>
            <person name="Lindquist E.A."/>
            <person name="Lipzen A."/>
            <person name="Lundell T."/>
            <person name="Morin E."/>
            <person name="Murat C."/>
            <person name="Sun H."/>
            <person name="Tunlid A."/>
            <person name="Henrissat B."/>
            <person name="Grigoriev I.V."/>
            <person name="Hibbett D.S."/>
            <person name="Martin F."/>
            <person name="Nordberg H.P."/>
            <person name="Cantor M.N."/>
            <person name="Hua S.X."/>
        </authorList>
    </citation>
    <scope>NUCLEOTIDE SEQUENCE [LARGE SCALE GENOMIC DNA]</scope>
    <source>
        <strain evidence="4 5">MAFF 305830</strain>
    </source>
</reference>